<evidence type="ECO:0000313" key="2">
    <source>
        <dbReference type="EMBL" id="KAG8225457.1"/>
    </source>
</evidence>
<dbReference type="InterPro" id="IPR005135">
    <property type="entry name" value="Endo/exonuclease/phosphatase"/>
</dbReference>
<evidence type="ECO:0000313" key="3">
    <source>
        <dbReference type="Proteomes" id="UP000792457"/>
    </source>
</evidence>
<dbReference type="AlphaFoldDB" id="A0A8K0NXL4"/>
<protein>
    <recommendedName>
        <fullName evidence="1">Endonuclease/exonuclease/phosphatase domain-containing protein</fullName>
    </recommendedName>
</protein>
<name>A0A8K0NXL4_LADFU</name>
<dbReference type="Proteomes" id="UP000792457">
    <property type="component" value="Unassembled WGS sequence"/>
</dbReference>
<dbReference type="SUPFAM" id="SSF56219">
    <property type="entry name" value="DNase I-like"/>
    <property type="match status" value="1"/>
</dbReference>
<dbReference type="GO" id="GO:0003824">
    <property type="term" value="F:catalytic activity"/>
    <property type="evidence" value="ECO:0007669"/>
    <property type="project" value="InterPro"/>
</dbReference>
<organism evidence="2 3">
    <name type="scientific">Ladona fulva</name>
    <name type="common">Scarce chaser dragonfly</name>
    <name type="synonym">Libellula fulva</name>
    <dbReference type="NCBI Taxonomy" id="123851"/>
    <lineage>
        <taxon>Eukaryota</taxon>
        <taxon>Metazoa</taxon>
        <taxon>Ecdysozoa</taxon>
        <taxon>Arthropoda</taxon>
        <taxon>Hexapoda</taxon>
        <taxon>Insecta</taxon>
        <taxon>Pterygota</taxon>
        <taxon>Palaeoptera</taxon>
        <taxon>Odonata</taxon>
        <taxon>Epiprocta</taxon>
        <taxon>Anisoptera</taxon>
        <taxon>Libelluloidea</taxon>
        <taxon>Libellulidae</taxon>
        <taxon>Ladona</taxon>
    </lineage>
</organism>
<sequence length="236" mass="26857">MDLAAAVLSFQRWNMIRRIVICSSYLWYDAPDHPPNWELDGLVNFCKTKSWDLLVGCDSNSHHSVWGSSDVNPRGESLLEYLMTTELQLLNRGSQTTFRNNVREEFIDITLCTSNIEHKIEGWRGSGETAVGPLPHLIAYRDPKATNWNLHRSELTRDIQGISQQKFRNQDEIEASVTFVHSSIISSYEKSCPLIVKKEGQQLSWWGAELEGLCLGSFSFSCLLKRVTDKEALCST</sequence>
<dbReference type="Pfam" id="PF14529">
    <property type="entry name" value="Exo_endo_phos_2"/>
    <property type="match status" value="1"/>
</dbReference>
<accession>A0A8K0NXL4</accession>
<proteinExistence type="predicted"/>
<reference evidence="2" key="1">
    <citation type="submission" date="2013-04" db="EMBL/GenBank/DDBJ databases">
        <authorList>
            <person name="Qu J."/>
            <person name="Murali S.C."/>
            <person name="Bandaranaike D."/>
            <person name="Bellair M."/>
            <person name="Blankenburg K."/>
            <person name="Chao H."/>
            <person name="Dinh H."/>
            <person name="Doddapaneni H."/>
            <person name="Downs B."/>
            <person name="Dugan-Rocha S."/>
            <person name="Elkadiri S."/>
            <person name="Gnanaolivu R.D."/>
            <person name="Hernandez B."/>
            <person name="Javaid M."/>
            <person name="Jayaseelan J.C."/>
            <person name="Lee S."/>
            <person name="Li M."/>
            <person name="Ming W."/>
            <person name="Munidasa M."/>
            <person name="Muniz J."/>
            <person name="Nguyen L."/>
            <person name="Ongeri F."/>
            <person name="Osuji N."/>
            <person name="Pu L.-L."/>
            <person name="Puazo M."/>
            <person name="Qu C."/>
            <person name="Quiroz J."/>
            <person name="Raj R."/>
            <person name="Weissenberger G."/>
            <person name="Xin Y."/>
            <person name="Zou X."/>
            <person name="Han Y."/>
            <person name="Richards S."/>
            <person name="Worley K."/>
            <person name="Muzny D."/>
            <person name="Gibbs R."/>
        </authorList>
    </citation>
    <scope>NUCLEOTIDE SEQUENCE</scope>
    <source>
        <strain evidence="2">Sampled in the wild</strain>
    </source>
</reference>
<reference evidence="2" key="2">
    <citation type="submission" date="2017-10" db="EMBL/GenBank/DDBJ databases">
        <title>Ladona fulva Genome sequencing and assembly.</title>
        <authorList>
            <person name="Murali S."/>
            <person name="Richards S."/>
            <person name="Bandaranaike D."/>
            <person name="Bellair M."/>
            <person name="Blankenburg K."/>
            <person name="Chao H."/>
            <person name="Dinh H."/>
            <person name="Doddapaneni H."/>
            <person name="Dugan-Rocha S."/>
            <person name="Elkadiri S."/>
            <person name="Gnanaolivu R."/>
            <person name="Hernandez B."/>
            <person name="Skinner E."/>
            <person name="Javaid M."/>
            <person name="Lee S."/>
            <person name="Li M."/>
            <person name="Ming W."/>
            <person name="Munidasa M."/>
            <person name="Muniz J."/>
            <person name="Nguyen L."/>
            <person name="Hughes D."/>
            <person name="Osuji N."/>
            <person name="Pu L.-L."/>
            <person name="Puazo M."/>
            <person name="Qu C."/>
            <person name="Quiroz J."/>
            <person name="Raj R."/>
            <person name="Weissenberger G."/>
            <person name="Xin Y."/>
            <person name="Zou X."/>
            <person name="Han Y."/>
            <person name="Worley K."/>
            <person name="Muzny D."/>
            <person name="Gibbs R."/>
        </authorList>
    </citation>
    <scope>NUCLEOTIDE SEQUENCE</scope>
    <source>
        <strain evidence="2">Sampled in the wild</strain>
    </source>
</reference>
<dbReference type="InterPro" id="IPR036691">
    <property type="entry name" value="Endo/exonu/phosph_ase_sf"/>
</dbReference>
<keyword evidence="3" id="KW-1185">Reference proteome</keyword>
<dbReference type="Gene3D" id="3.60.10.10">
    <property type="entry name" value="Endonuclease/exonuclease/phosphatase"/>
    <property type="match status" value="1"/>
</dbReference>
<dbReference type="EMBL" id="KZ308238">
    <property type="protein sequence ID" value="KAG8225457.1"/>
    <property type="molecule type" value="Genomic_DNA"/>
</dbReference>
<dbReference type="OrthoDB" id="6781244at2759"/>
<feature type="domain" description="Endonuclease/exonuclease/phosphatase" evidence="1">
    <location>
        <begin position="44"/>
        <end position="119"/>
    </location>
</feature>
<gene>
    <name evidence="2" type="ORF">J437_LFUL004458</name>
</gene>
<evidence type="ECO:0000259" key="1">
    <source>
        <dbReference type="Pfam" id="PF14529"/>
    </source>
</evidence>
<comment type="caution">
    <text evidence="2">The sequence shown here is derived from an EMBL/GenBank/DDBJ whole genome shotgun (WGS) entry which is preliminary data.</text>
</comment>